<proteinExistence type="predicted"/>
<dbReference type="GeneID" id="98155113"/>
<protein>
    <submittedName>
        <fullName evidence="2">Uncharacterized protein</fullName>
    </submittedName>
</protein>
<name>A0ABR4KIV6_9EURO</name>
<gene>
    <name evidence="2" type="ORF">BJX68DRAFT_236028</name>
</gene>
<dbReference type="RefSeq" id="XP_070899673.1">
    <property type="nucleotide sequence ID" value="XM_071039949.1"/>
</dbReference>
<sequence>MPSASINSPIFPPSSRRWNTEHARLPLAVRAHPTLTAESQRNPTESTGRFAEIQPLERNPAPDFNATKKTEAGRILLREPWRAWSSANSHDPPSRKGAPGFDCHWAWQWSGSLSTMEQQRREVTQHSSASRLNSYPY</sequence>
<keyword evidence="3" id="KW-1185">Reference proteome</keyword>
<feature type="region of interest" description="Disordered" evidence="1">
    <location>
        <begin position="118"/>
        <end position="137"/>
    </location>
</feature>
<comment type="caution">
    <text evidence="2">The sequence shown here is derived from an EMBL/GenBank/DDBJ whole genome shotgun (WGS) entry which is preliminary data.</text>
</comment>
<dbReference type="Proteomes" id="UP001610444">
    <property type="component" value="Unassembled WGS sequence"/>
</dbReference>
<organism evidence="2 3">
    <name type="scientific">Aspergillus pseudodeflectus</name>
    <dbReference type="NCBI Taxonomy" id="176178"/>
    <lineage>
        <taxon>Eukaryota</taxon>
        <taxon>Fungi</taxon>
        <taxon>Dikarya</taxon>
        <taxon>Ascomycota</taxon>
        <taxon>Pezizomycotina</taxon>
        <taxon>Eurotiomycetes</taxon>
        <taxon>Eurotiomycetidae</taxon>
        <taxon>Eurotiales</taxon>
        <taxon>Aspergillaceae</taxon>
        <taxon>Aspergillus</taxon>
        <taxon>Aspergillus subgen. Nidulantes</taxon>
    </lineage>
</organism>
<dbReference type="EMBL" id="JBFXLR010000018">
    <property type="protein sequence ID" value="KAL2851232.1"/>
    <property type="molecule type" value="Genomic_DNA"/>
</dbReference>
<evidence type="ECO:0000313" key="3">
    <source>
        <dbReference type="Proteomes" id="UP001610444"/>
    </source>
</evidence>
<reference evidence="2 3" key="1">
    <citation type="submission" date="2024-07" db="EMBL/GenBank/DDBJ databases">
        <title>Section-level genome sequencing and comparative genomics of Aspergillus sections Usti and Cavernicolus.</title>
        <authorList>
            <consortium name="Lawrence Berkeley National Laboratory"/>
            <person name="Nybo J.L."/>
            <person name="Vesth T.C."/>
            <person name="Theobald S."/>
            <person name="Frisvad J.C."/>
            <person name="Larsen T.O."/>
            <person name="Kjaerboelling I."/>
            <person name="Rothschild-Mancinelli K."/>
            <person name="Lyhne E.K."/>
            <person name="Kogle M.E."/>
            <person name="Barry K."/>
            <person name="Clum A."/>
            <person name="Na H."/>
            <person name="Ledsgaard L."/>
            <person name="Lin J."/>
            <person name="Lipzen A."/>
            <person name="Kuo A."/>
            <person name="Riley R."/>
            <person name="Mondo S."/>
            <person name="LaButti K."/>
            <person name="Haridas S."/>
            <person name="Pangalinan J."/>
            <person name="Salamov A.A."/>
            <person name="Simmons B.A."/>
            <person name="Magnuson J.K."/>
            <person name="Chen J."/>
            <person name="Drula E."/>
            <person name="Henrissat B."/>
            <person name="Wiebenga A."/>
            <person name="Lubbers R.J."/>
            <person name="Gomes A.C."/>
            <person name="Macurrencykelacurrency M.R."/>
            <person name="Stajich J."/>
            <person name="Grigoriev I.V."/>
            <person name="Mortensen U.H."/>
            <person name="De vries R.P."/>
            <person name="Baker S.E."/>
            <person name="Andersen M.R."/>
        </authorList>
    </citation>
    <scope>NUCLEOTIDE SEQUENCE [LARGE SCALE GENOMIC DNA]</scope>
    <source>
        <strain evidence="2 3">CBS 756.74</strain>
    </source>
</reference>
<feature type="compositionally biased region" description="Polar residues" evidence="1">
    <location>
        <begin position="125"/>
        <end position="137"/>
    </location>
</feature>
<evidence type="ECO:0000256" key="1">
    <source>
        <dbReference type="SAM" id="MobiDB-lite"/>
    </source>
</evidence>
<evidence type="ECO:0000313" key="2">
    <source>
        <dbReference type="EMBL" id="KAL2851232.1"/>
    </source>
</evidence>
<accession>A0ABR4KIV6</accession>